<keyword evidence="3" id="KW-0328">Glycosyltransferase</keyword>
<accession>A0ABV7KAJ7</accession>
<evidence type="ECO:0000259" key="1">
    <source>
        <dbReference type="Pfam" id="PF00534"/>
    </source>
</evidence>
<keyword evidence="4" id="KW-1185">Reference proteome</keyword>
<reference evidence="4" key="1">
    <citation type="journal article" date="2019" name="Int. J. Syst. Evol. Microbiol.">
        <title>The Global Catalogue of Microorganisms (GCM) 10K type strain sequencing project: providing services to taxonomists for standard genome sequencing and annotation.</title>
        <authorList>
            <consortium name="The Broad Institute Genomics Platform"/>
            <consortium name="The Broad Institute Genome Sequencing Center for Infectious Disease"/>
            <person name="Wu L."/>
            <person name="Ma J."/>
        </authorList>
    </citation>
    <scope>NUCLEOTIDE SEQUENCE [LARGE SCALE GENOMIC DNA]</scope>
    <source>
        <strain evidence="4">KCTC 52165</strain>
    </source>
</reference>
<dbReference type="InterPro" id="IPR001296">
    <property type="entry name" value="Glyco_trans_1"/>
</dbReference>
<dbReference type="RefSeq" id="WP_378218728.1">
    <property type="nucleotide sequence ID" value="NZ_JBHRTK010000004.1"/>
</dbReference>
<dbReference type="InterPro" id="IPR050194">
    <property type="entry name" value="Glycosyltransferase_grp1"/>
</dbReference>
<dbReference type="EMBL" id="JBHRTK010000004">
    <property type="protein sequence ID" value="MFC3205341.1"/>
    <property type="molecule type" value="Genomic_DNA"/>
</dbReference>
<sequence>MKIVHTVSSLEEEASGPTYSVPRLCRSLAQIGCSVDILSLSSQEAVVEEGEYRDIRIQRPFAAGTTLARLGVSRKMKNILVRSEGDVFHTHGLWMMPNVYPATAAIETRKPFVLAPRGMLGREALQFSKLRKQAFWTLLQGRAARRVTCFHATAMQEYDDIRAFGLTQPVAVIPNGVDLPMLAADSSREENSSPFVLSLGRVHPKKGLDRLIRAWALVEPEFQEWRLKIVGPSEIGHAEALKKLVRELNLDTVEISGPVFGDEKIALLAEAELFALSTLHENFGMTVAESLAVETPVISTKGAPWQGLTDECCGWWVEHGPDHMALALKEAMSLTSTERRTMGARGRAWMERDFGWEGIARRMADVYAWALGQKPKPDCIMTD</sequence>
<dbReference type="PANTHER" id="PTHR45947:SF3">
    <property type="entry name" value="SULFOQUINOVOSYL TRANSFERASE SQD2"/>
    <property type="match status" value="1"/>
</dbReference>
<comment type="caution">
    <text evidence="3">The sequence shown here is derived from an EMBL/GenBank/DDBJ whole genome shotgun (WGS) entry which is preliminary data.</text>
</comment>
<dbReference type="PANTHER" id="PTHR45947">
    <property type="entry name" value="SULFOQUINOVOSYL TRANSFERASE SQD2"/>
    <property type="match status" value="1"/>
</dbReference>
<name>A0ABV7KAJ7_9HYPH</name>
<dbReference type="InterPro" id="IPR028098">
    <property type="entry name" value="Glyco_trans_4-like_N"/>
</dbReference>
<dbReference type="Proteomes" id="UP001595583">
    <property type="component" value="Unassembled WGS sequence"/>
</dbReference>
<feature type="domain" description="Glycosyltransferase subfamily 4-like N-terminal" evidence="2">
    <location>
        <begin position="19"/>
        <end position="179"/>
    </location>
</feature>
<dbReference type="GO" id="GO:0016757">
    <property type="term" value="F:glycosyltransferase activity"/>
    <property type="evidence" value="ECO:0007669"/>
    <property type="project" value="UniProtKB-KW"/>
</dbReference>
<dbReference type="Pfam" id="PF13439">
    <property type="entry name" value="Glyco_transf_4"/>
    <property type="match status" value="1"/>
</dbReference>
<protein>
    <submittedName>
        <fullName evidence="3">Glycosyltransferase</fullName>
        <ecNumber evidence="3">2.4.-.-</ecNumber>
    </submittedName>
</protein>
<dbReference type="SUPFAM" id="SSF53756">
    <property type="entry name" value="UDP-Glycosyltransferase/glycogen phosphorylase"/>
    <property type="match status" value="1"/>
</dbReference>
<evidence type="ECO:0000313" key="4">
    <source>
        <dbReference type="Proteomes" id="UP001595583"/>
    </source>
</evidence>
<keyword evidence="3" id="KW-0808">Transferase</keyword>
<evidence type="ECO:0000313" key="3">
    <source>
        <dbReference type="EMBL" id="MFC3205341.1"/>
    </source>
</evidence>
<dbReference type="Gene3D" id="3.40.50.2000">
    <property type="entry name" value="Glycogen Phosphorylase B"/>
    <property type="match status" value="2"/>
</dbReference>
<dbReference type="EC" id="2.4.-.-" evidence="3"/>
<gene>
    <name evidence="3" type="ORF">ACFOHJ_03885</name>
</gene>
<organism evidence="3 4">
    <name type="scientific">Aquamicrobium soli</name>
    <dbReference type="NCBI Taxonomy" id="1811518"/>
    <lineage>
        <taxon>Bacteria</taxon>
        <taxon>Pseudomonadati</taxon>
        <taxon>Pseudomonadota</taxon>
        <taxon>Alphaproteobacteria</taxon>
        <taxon>Hyphomicrobiales</taxon>
        <taxon>Phyllobacteriaceae</taxon>
        <taxon>Aquamicrobium</taxon>
    </lineage>
</organism>
<dbReference type="Pfam" id="PF00534">
    <property type="entry name" value="Glycos_transf_1"/>
    <property type="match status" value="1"/>
</dbReference>
<feature type="domain" description="Glycosyl transferase family 1" evidence="1">
    <location>
        <begin position="187"/>
        <end position="348"/>
    </location>
</feature>
<evidence type="ECO:0000259" key="2">
    <source>
        <dbReference type="Pfam" id="PF13439"/>
    </source>
</evidence>
<proteinExistence type="predicted"/>